<dbReference type="HOGENOM" id="CLU_018825_2_0_1"/>
<keyword evidence="6" id="KW-1185">Reference proteome</keyword>
<organism evidence="5 6">
    <name type="scientific">Thalassiosira pseudonana</name>
    <name type="common">Marine diatom</name>
    <name type="synonym">Cyclotella nana</name>
    <dbReference type="NCBI Taxonomy" id="35128"/>
    <lineage>
        <taxon>Eukaryota</taxon>
        <taxon>Sar</taxon>
        <taxon>Stramenopiles</taxon>
        <taxon>Ochrophyta</taxon>
        <taxon>Bacillariophyta</taxon>
        <taxon>Coscinodiscophyceae</taxon>
        <taxon>Thalassiosirophycidae</taxon>
        <taxon>Thalassiosirales</taxon>
        <taxon>Thalassiosiraceae</taxon>
        <taxon>Thalassiosira</taxon>
    </lineage>
</organism>
<dbReference type="OMA" id="CHLPEGR"/>
<feature type="domain" description="Phosphomevalonate dehydratase small subunit-like" evidence="3">
    <location>
        <begin position="7"/>
        <end position="92"/>
    </location>
</feature>
<dbReference type="KEGG" id="tps:THAPSDRAFT_263799"/>
<dbReference type="GeneID" id="7443317"/>
<keyword evidence="2" id="KW-0456">Lyase</keyword>
<dbReference type="EMBL" id="DS999415">
    <property type="protein sequence ID" value="EED87282.1"/>
    <property type="molecule type" value="Genomic_DNA"/>
</dbReference>
<dbReference type="PANTHER" id="PTHR36577:SF3">
    <property type="entry name" value="DUF521 DOMAIN PROTEIN (AFU_ORTHOLOGUE AFUA_6G00490)"/>
    <property type="match status" value="1"/>
</dbReference>
<keyword evidence="1" id="KW-0408">Iron</keyword>
<dbReference type="PANTHER" id="PTHR36577">
    <property type="entry name" value="DUF521 DOMAIN PROTEIN (AFU_ORTHOLOGUE AFUA_6G00490)"/>
    <property type="match status" value="1"/>
</dbReference>
<protein>
    <recommendedName>
        <fullName evidence="7">Aconitase X catalytic domain-containing protein</fullName>
    </recommendedName>
</protein>
<evidence type="ECO:0008006" key="7">
    <source>
        <dbReference type="Google" id="ProtNLM"/>
    </source>
</evidence>
<evidence type="ECO:0000256" key="1">
    <source>
        <dbReference type="ARBA" id="ARBA00023004"/>
    </source>
</evidence>
<dbReference type="PaxDb" id="35128-Thaps263799"/>
<feature type="non-terminal residue" evidence="5">
    <location>
        <position position="588"/>
    </location>
</feature>
<dbReference type="InterPro" id="IPR002840">
    <property type="entry name" value="PMDh-S-like_dom"/>
</dbReference>
<accession>B8LC13</accession>
<dbReference type="Proteomes" id="UP000001449">
    <property type="component" value="Chromosome 11"/>
</dbReference>
<dbReference type="STRING" id="35128.B8LC13"/>
<dbReference type="PIRSF" id="PIRSF036630">
    <property type="entry name" value="UCP036630"/>
    <property type="match status" value="1"/>
</dbReference>
<dbReference type="AlphaFoldDB" id="B8LC13"/>
<evidence type="ECO:0000313" key="6">
    <source>
        <dbReference type="Proteomes" id="UP000001449"/>
    </source>
</evidence>
<dbReference type="Pfam" id="PF04412">
    <property type="entry name" value="AcnX"/>
    <property type="match status" value="1"/>
</dbReference>
<dbReference type="InParanoid" id="B8LC13"/>
<proteinExistence type="predicted"/>
<feature type="domain" description="Phosphomevalonate dehydratase large subunit-like" evidence="4">
    <location>
        <begin position="151"/>
        <end position="571"/>
    </location>
</feature>
<dbReference type="RefSeq" id="XP_002296586.1">
    <property type="nucleotide sequence ID" value="XM_002296550.1"/>
</dbReference>
<evidence type="ECO:0000259" key="3">
    <source>
        <dbReference type="Pfam" id="PF01989"/>
    </source>
</evidence>
<dbReference type="InterPro" id="IPR007506">
    <property type="entry name" value="PMDh-L-like_dom"/>
</dbReference>
<gene>
    <name evidence="5" type="ORF">THAPSDRAFT_263799</name>
</gene>
<dbReference type="eggNOG" id="ENOG502RQJN">
    <property type="taxonomic scope" value="Eukaryota"/>
</dbReference>
<dbReference type="Gene3D" id="3.50.30.10">
    <property type="entry name" value="Phosphohistidine domain"/>
    <property type="match status" value="1"/>
</dbReference>
<name>B8LC13_THAPS</name>
<dbReference type="GO" id="GO:0016829">
    <property type="term" value="F:lyase activity"/>
    <property type="evidence" value="ECO:0007669"/>
    <property type="project" value="UniProtKB-KW"/>
</dbReference>
<dbReference type="CDD" id="cd01356">
    <property type="entry name" value="AcnX_swivel"/>
    <property type="match status" value="1"/>
</dbReference>
<dbReference type="InterPro" id="IPR012047">
    <property type="entry name" value="AcnX"/>
</dbReference>
<sequence length="588" mass="64042">LYSNIGISFWGGIHPETGKVIDTTHPLHNQSVADKILVIPSGRGSCTGSQVLLELILNGRAPRALILRDVDVILCTGAIVAEEFFGSESDGNVPIICAVGEEKFNELIDDGDEVLTLLVEKNDDGEDVVQIVSKRGRFAATNLLTKKDTLELDKDEVATIMNSTNNSKAAQLALKTVRRVASISGATTLMPISCAHIDAVTYIGPGGLRFAQKLSQLNGKVAVPTTLNSQSTDRRQWQALGVDVSHANYANSVGDAYLALGCEMSFTCAPYLLPNAPSKGDNIMWGESNAVVYSNSVIGARTEKYPDYFDILAAIVGRVPNIGVHVNENRVPTILIDARQLISEHGKEVHDMDSFFPAMGWLIGNLSDGRIPLILGFDTLPSLTADNLKAFSAAFGTTGTAPMYHMSNVTPESMGDDAQRFLQHCGDRHVLVTKEDLRRAYQTLDSGRDENDNNEVNLVAVGNPHLSIDELKRLSEMIECDDRPKVGNVQVIGTLGRYVHSEGIKYGYVQKLESFGFQLINDTCWCMLLDPPIIPVNVNAKILTNSGKYAHYGPGLTNRRIRFGSMYDCVEAAKSGRMRSSGSIPQWL</sequence>
<reference evidence="5 6" key="1">
    <citation type="journal article" date="2004" name="Science">
        <title>The genome of the diatom Thalassiosira pseudonana: ecology, evolution, and metabolism.</title>
        <authorList>
            <person name="Armbrust E.V."/>
            <person name="Berges J.A."/>
            <person name="Bowler C."/>
            <person name="Green B.R."/>
            <person name="Martinez D."/>
            <person name="Putnam N.H."/>
            <person name="Zhou S."/>
            <person name="Allen A.E."/>
            <person name="Apt K.E."/>
            <person name="Bechner M."/>
            <person name="Brzezinski M.A."/>
            <person name="Chaal B.K."/>
            <person name="Chiovitti A."/>
            <person name="Davis A.K."/>
            <person name="Demarest M.S."/>
            <person name="Detter J.C."/>
            <person name="Glavina T."/>
            <person name="Goodstein D."/>
            <person name="Hadi M.Z."/>
            <person name="Hellsten U."/>
            <person name="Hildebrand M."/>
            <person name="Jenkins B.D."/>
            <person name="Jurka J."/>
            <person name="Kapitonov V.V."/>
            <person name="Kroger N."/>
            <person name="Lau W.W."/>
            <person name="Lane T.W."/>
            <person name="Larimer F.W."/>
            <person name="Lippmeier J.C."/>
            <person name="Lucas S."/>
            <person name="Medina M."/>
            <person name="Montsant A."/>
            <person name="Obornik M."/>
            <person name="Parker M.S."/>
            <person name="Palenik B."/>
            <person name="Pazour G.J."/>
            <person name="Richardson P.M."/>
            <person name="Rynearson T.A."/>
            <person name="Saito M.A."/>
            <person name="Schwartz D.C."/>
            <person name="Thamatrakoln K."/>
            <person name="Valentin K."/>
            <person name="Vardi A."/>
            <person name="Wilkerson F.P."/>
            <person name="Rokhsar D.S."/>
        </authorList>
    </citation>
    <scope>NUCLEOTIDE SEQUENCE [LARGE SCALE GENOMIC DNA]</scope>
    <source>
        <strain evidence="5 6">CCMP1335</strain>
    </source>
</reference>
<feature type="non-terminal residue" evidence="5">
    <location>
        <position position="1"/>
    </location>
</feature>
<dbReference type="SUPFAM" id="SSF52016">
    <property type="entry name" value="LeuD/IlvD-like"/>
    <property type="match status" value="1"/>
</dbReference>
<dbReference type="Pfam" id="PF01989">
    <property type="entry name" value="AcnX_swivel_put"/>
    <property type="match status" value="1"/>
</dbReference>
<evidence type="ECO:0000259" key="4">
    <source>
        <dbReference type="Pfam" id="PF04412"/>
    </source>
</evidence>
<evidence type="ECO:0000313" key="5">
    <source>
        <dbReference type="EMBL" id="EED87282.1"/>
    </source>
</evidence>
<reference evidence="5 6" key="2">
    <citation type="journal article" date="2008" name="Nature">
        <title>The Phaeodactylum genome reveals the evolutionary history of diatom genomes.</title>
        <authorList>
            <person name="Bowler C."/>
            <person name="Allen A.E."/>
            <person name="Badger J.H."/>
            <person name="Grimwood J."/>
            <person name="Jabbari K."/>
            <person name="Kuo A."/>
            <person name="Maheswari U."/>
            <person name="Martens C."/>
            <person name="Maumus F."/>
            <person name="Otillar R.P."/>
            <person name="Rayko E."/>
            <person name="Salamov A."/>
            <person name="Vandepoele K."/>
            <person name="Beszteri B."/>
            <person name="Gruber A."/>
            <person name="Heijde M."/>
            <person name="Katinka M."/>
            <person name="Mock T."/>
            <person name="Valentin K."/>
            <person name="Verret F."/>
            <person name="Berges J.A."/>
            <person name="Brownlee C."/>
            <person name="Cadoret J.P."/>
            <person name="Chiovitti A."/>
            <person name="Choi C.J."/>
            <person name="Coesel S."/>
            <person name="De Martino A."/>
            <person name="Detter J.C."/>
            <person name="Durkin C."/>
            <person name="Falciatore A."/>
            <person name="Fournet J."/>
            <person name="Haruta M."/>
            <person name="Huysman M.J."/>
            <person name="Jenkins B.D."/>
            <person name="Jiroutova K."/>
            <person name="Jorgensen R.E."/>
            <person name="Joubert Y."/>
            <person name="Kaplan A."/>
            <person name="Kroger N."/>
            <person name="Kroth P.G."/>
            <person name="La Roche J."/>
            <person name="Lindquist E."/>
            <person name="Lommer M."/>
            <person name="Martin-Jezequel V."/>
            <person name="Lopez P.J."/>
            <person name="Lucas S."/>
            <person name="Mangogna M."/>
            <person name="McGinnis K."/>
            <person name="Medlin L.K."/>
            <person name="Montsant A."/>
            <person name="Oudot-Le Secq M.P."/>
            <person name="Napoli C."/>
            <person name="Obornik M."/>
            <person name="Parker M.S."/>
            <person name="Petit J.L."/>
            <person name="Porcel B.M."/>
            <person name="Poulsen N."/>
            <person name="Robison M."/>
            <person name="Rychlewski L."/>
            <person name="Rynearson T.A."/>
            <person name="Schmutz J."/>
            <person name="Shapiro H."/>
            <person name="Siaut M."/>
            <person name="Stanley M."/>
            <person name="Sussman M.R."/>
            <person name="Taylor A.R."/>
            <person name="Vardi A."/>
            <person name="von Dassow P."/>
            <person name="Vyverman W."/>
            <person name="Willis A."/>
            <person name="Wyrwicz L.S."/>
            <person name="Rokhsar D.S."/>
            <person name="Weissenbach J."/>
            <person name="Armbrust E.V."/>
            <person name="Green B.R."/>
            <person name="Van de Peer Y."/>
            <person name="Grigoriev I.V."/>
        </authorList>
    </citation>
    <scope>NUCLEOTIDE SEQUENCE [LARGE SCALE GENOMIC DNA]</scope>
    <source>
        <strain evidence="5 6">CCMP1335</strain>
    </source>
</reference>
<evidence type="ECO:0000256" key="2">
    <source>
        <dbReference type="ARBA" id="ARBA00023239"/>
    </source>
</evidence>